<proteinExistence type="predicted"/>
<comment type="caution">
    <text evidence="1">The sequence shown here is derived from an EMBL/GenBank/DDBJ whole genome shotgun (WGS) entry which is preliminary data.</text>
</comment>
<dbReference type="Proteomes" id="UP000789525">
    <property type="component" value="Unassembled WGS sequence"/>
</dbReference>
<gene>
    <name evidence="1" type="ORF">ACOLOM_LOCUS11846</name>
</gene>
<reference evidence="1" key="1">
    <citation type="submission" date="2021-06" db="EMBL/GenBank/DDBJ databases">
        <authorList>
            <person name="Kallberg Y."/>
            <person name="Tangrot J."/>
            <person name="Rosling A."/>
        </authorList>
    </citation>
    <scope>NUCLEOTIDE SEQUENCE</scope>
    <source>
        <strain evidence="1">CL356</strain>
    </source>
</reference>
<evidence type="ECO:0000313" key="1">
    <source>
        <dbReference type="EMBL" id="CAG8734829.1"/>
    </source>
</evidence>
<sequence length="78" mass="8319">MTSHEAIEVAESSDPIHGSSLRRNPLHIIHSPVKERILYIKKNASISELSGSLGDMGTLLPILISLSVTGQVSLTASL</sequence>
<protein>
    <submittedName>
        <fullName evidence="1">12902_t:CDS:1</fullName>
    </submittedName>
</protein>
<organism evidence="1 2">
    <name type="scientific">Acaulospora colombiana</name>
    <dbReference type="NCBI Taxonomy" id="27376"/>
    <lineage>
        <taxon>Eukaryota</taxon>
        <taxon>Fungi</taxon>
        <taxon>Fungi incertae sedis</taxon>
        <taxon>Mucoromycota</taxon>
        <taxon>Glomeromycotina</taxon>
        <taxon>Glomeromycetes</taxon>
        <taxon>Diversisporales</taxon>
        <taxon>Acaulosporaceae</taxon>
        <taxon>Acaulospora</taxon>
    </lineage>
</organism>
<name>A0ACA9Q665_9GLOM</name>
<accession>A0ACA9Q665</accession>
<keyword evidence="2" id="KW-1185">Reference proteome</keyword>
<dbReference type="EMBL" id="CAJVPT010044708">
    <property type="protein sequence ID" value="CAG8734829.1"/>
    <property type="molecule type" value="Genomic_DNA"/>
</dbReference>
<feature type="non-terminal residue" evidence="1">
    <location>
        <position position="78"/>
    </location>
</feature>
<evidence type="ECO:0000313" key="2">
    <source>
        <dbReference type="Proteomes" id="UP000789525"/>
    </source>
</evidence>